<comment type="caution">
    <text evidence="5">The sequence shown here is derived from an EMBL/GenBank/DDBJ whole genome shotgun (WGS) entry which is preliminary data.</text>
</comment>
<evidence type="ECO:0000256" key="2">
    <source>
        <dbReference type="SAM" id="Phobius"/>
    </source>
</evidence>
<feature type="domain" description="Helix-hairpin-helix DNA-binding motif class 1" evidence="3">
    <location>
        <begin position="249"/>
        <end position="268"/>
    </location>
</feature>
<gene>
    <name evidence="5" type="ORF">AXK60_11195</name>
    <name evidence="4" type="ORF">AXK61_15030</name>
</gene>
<dbReference type="SUPFAM" id="SSF47781">
    <property type="entry name" value="RuvA domain 2-like"/>
    <property type="match status" value="1"/>
</dbReference>
<evidence type="ECO:0000313" key="4">
    <source>
        <dbReference type="EMBL" id="KXP00609.1"/>
    </source>
</evidence>
<dbReference type="InterPro" id="IPR019554">
    <property type="entry name" value="Soluble_ligand-bd"/>
</dbReference>
<dbReference type="Pfam" id="PF12836">
    <property type="entry name" value="HHH_3"/>
    <property type="match status" value="1"/>
</dbReference>
<name>A0A138A8B9_9ACTN</name>
<feature type="transmembrane region" description="Helical" evidence="2">
    <location>
        <begin position="77"/>
        <end position="98"/>
    </location>
</feature>
<dbReference type="PANTHER" id="PTHR21180:SF32">
    <property type="entry name" value="ENDONUCLEASE_EXONUCLEASE_PHOSPHATASE FAMILY DOMAIN-CONTAINING PROTEIN 1"/>
    <property type="match status" value="1"/>
</dbReference>
<dbReference type="Pfam" id="PF10531">
    <property type="entry name" value="SLBB"/>
    <property type="match status" value="1"/>
</dbReference>
<evidence type="ECO:0000313" key="5">
    <source>
        <dbReference type="EMBL" id="KXP06630.1"/>
    </source>
</evidence>
<evidence type="ECO:0000313" key="7">
    <source>
        <dbReference type="Proteomes" id="UP000070409"/>
    </source>
</evidence>
<dbReference type="GO" id="GO:0003677">
    <property type="term" value="F:DNA binding"/>
    <property type="evidence" value="ECO:0007669"/>
    <property type="project" value="InterPro"/>
</dbReference>
<dbReference type="Gene3D" id="1.10.150.320">
    <property type="entry name" value="Photosystem II 12 kDa extrinsic protein"/>
    <property type="match status" value="1"/>
</dbReference>
<dbReference type="InterPro" id="IPR010994">
    <property type="entry name" value="RuvA_2-like"/>
</dbReference>
<organism evidence="5 6">
    <name type="scientific">Tsukamurella pseudospumae</name>
    <dbReference type="NCBI Taxonomy" id="239498"/>
    <lineage>
        <taxon>Bacteria</taxon>
        <taxon>Bacillati</taxon>
        <taxon>Actinomycetota</taxon>
        <taxon>Actinomycetes</taxon>
        <taxon>Mycobacteriales</taxon>
        <taxon>Tsukamurellaceae</taxon>
        <taxon>Tsukamurella</taxon>
    </lineage>
</organism>
<dbReference type="InterPro" id="IPR004509">
    <property type="entry name" value="Competence_ComEA_HhH"/>
</dbReference>
<keyword evidence="2" id="KW-0472">Membrane</keyword>
<feature type="domain" description="Helix-hairpin-helix DNA-binding motif class 1" evidence="3">
    <location>
        <begin position="279"/>
        <end position="298"/>
    </location>
</feature>
<proteinExistence type="predicted"/>
<dbReference type="AlphaFoldDB" id="A0A138A8B9"/>
<sequence length="301" mass="29582">MNGEREAAPEAGAADEQIFARPAWLEEFGSGAERAPAERSDSAAPGRGVRLEDDDFWDQEPTGWRATVDRVRTTPRAAIALIVVGVIAAVVAAVAVFGTSDGSGSGPYPVVNFAGASSSPSAGGADATASVAVRPSGAAPSELVVAVVGLVRAPGLHRLRPGARVADALTAARGALGGADTASLNLAQPLRDGDQVVVGVVDPKSGVKLRSSVVSGAGPGAQGAAPAGAGSGAPAGVTGTVNINTAGAAELDKLPGVGAATASAIIAYRDKNGPFRSVDDLAKVSGIGTAKLAKIKPMATV</sequence>
<evidence type="ECO:0000256" key="1">
    <source>
        <dbReference type="SAM" id="MobiDB-lite"/>
    </source>
</evidence>
<reference evidence="5" key="1">
    <citation type="submission" date="2016-02" db="EMBL/GenBank/DDBJ databases">
        <authorList>
            <person name="Teng J.L."/>
            <person name="Yang Y."/>
            <person name="Huang Y."/>
            <person name="Guo F."/>
            <person name="Wei W."/>
            <person name="Chen J.H."/>
            <person name="Wong S.Y."/>
            <person name="Lau S.K."/>
            <person name="Woo P.C."/>
        </authorList>
    </citation>
    <scope>NUCLEOTIDE SEQUENCE</scope>
    <source>
        <strain evidence="5">JCM 15929</strain>
    </source>
</reference>
<feature type="region of interest" description="Disordered" evidence="1">
    <location>
        <begin position="30"/>
        <end position="54"/>
    </location>
</feature>
<dbReference type="RefSeq" id="WP_068572405.1">
    <property type="nucleotide sequence ID" value="NZ_LSRE01000006.1"/>
</dbReference>
<keyword evidence="2" id="KW-1133">Transmembrane helix</keyword>
<dbReference type="NCBIfam" id="TIGR00426">
    <property type="entry name" value="competence protein ComEA helix-hairpin-helix repeat region"/>
    <property type="match status" value="1"/>
</dbReference>
<dbReference type="SMART" id="SM00278">
    <property type="entry name" value="HhH1"/>
    <property type="match status" value="2"/>
</dbReference>
<dbReference type="Proteomes" id="UP000070409">
    <property type="component" value="Unassembled WGS sequence"/>
</dbReference>
<evidence type="ECO:0000313" key="6">
    <source>
        <dbReference type="Proteomes" id="UP000070258"/>
    </source>
</evidence>
<reference evidence="4 7" key="3">
    <citation type="submission" date="2016-02" db="EMBL/GenBank/DDBJ databases">
        <authorList>
            <person name="Teng J.L."/>
            <person name="Tang Y."/>
            <person name="Huang Y."/>
            <person name="Guo F."/>
            <person name="Wei W."/>
            <person name="Chen J.H."/>
            <person name="Wong S.Y."/>
            <person name="Lau S.K."/>
            <person name="Woo P.C."/>
        </authorList>
    </citation>
    <scope>NUCLEOTIDE SEQUENCE [LARGE SCALE GENOMIC DNA]</scope>
    <source>
        <strain evidence="4 7">JCM 13375</strain>
    </source>
</reference>
<dbReference type="GO" id="GO:0006281">
    <property type="term" value="P:DNA repair"/>
    <property type="evidence" value="ECO:0007669"/>
    <property type="project" value="InterPro"/>
</dbReference>
<dbReference type="Proteomes" id="UP000070258">
    <property type="component" value="Unassembled WGS sequence"/>
</dbReference>
<dbReference type="GO" id="GO:0015627">
    <property type="term" value="C:type II protein secretion system complex"/>
    <property type="evidence" value="ECO:0007669"/>
    <property type="project" value="TreeGrafter"/>
</dbReference>
<reference evidence="6" key="2">
    <citation type="submission" date="2016-02" db="EMBL/GenBank/DDBJ databases">
        <authorList>
            <person name="Wen L."/>
            <person name="He K."/>
            <person name="Yang H."/>
        </authorList>
    </citation>
    <scope>NUCLEOTIDE SEQUENCE [LARGE SCALE GENOMIC DNA]</scope>
    <source>
        <strain evidence="6">JCM 15929</strain>
    </source>
</reference>
<dbReference type="EMBL" id="LSRF01000056">
    <property type="protein sequence ID" value="KXP06630.1"/>
    <property type="molecule type" value="Genomic_DNA"/>
</dbReference>
<accession>A0A138A8B9</accession>
<keyword evidence="2" id="KW-0812">Transmembrane</keyword>
<dbReference type="GO" id="GO:0015628">
    <property type="term" value="P:protein secretion by the type II secretion system"/>
    <property type="evidence" value="ECO:0007669"/>
    <property type="project" value="TreeGrafter"/>
</dbReference>
<dbReference type="InterPro" id="IPR051675">
    <property type="entry name" value="Endo/Exo/Phosphatase_dom_1"/>
</dbReference>
<evidence type="ECO:0000259" key="3">
    <source>
        <dbReference type="SMART" id="SM00278"/>
    </source>
</evidence>
<dbReference type="OrthoDB" id="9758724at2"/>
<dbReference type="STRING" id="239498.AXK60_11195"/>
<dbReference type="EMBL" id="LSRE01000006">
    <property type="protein sequence ID" value="KXP00609.1"/>
    <property type="molecule type" value="Genomic_DNA"/>
</dbReference>
<dbReference type="InterPro" id="IPR003583">
    <property type="entry name" value="Hlx-hairpin-Hlx_DNA-bd_motif"/>
</dbReference>
<protein>
    <recommendedName>
        <fullName evidence="3">Helix-hairpin-helix DNA-binding motif class 1 domain-containing protein</fullName>
    </recommendedName>
</protein>
<keyword evidence="7" id="KW-1185">Reference proteome</keyword>
<dbReference type="PANTHER" id="PTHR21180">
    <property type="entry name" value="ENDONUCLEASE/EXONUCLEASE/PHOSPHATASE FAMILY DOMAIN-CONTAINING PROTEIN 1"/>
    <property type="match status" value="1"/>
</dbReference>